<dbReference type="Pfam" id="PF13359">
    <property type="entry name" value="DDE_Tnp_4"/>
    <property type="match status" value="1"/>
</dbReference>
<dbReference type="OrthoDB" id="5401177at2759"/>
<evidence type="ECO:0000313" key="4">
    <source>
        <dbReference type="EMBL" id="PWW73650.1"/>
    </source>
</evidence>
<evidence type="ECO:0000259" key="3">
    <source>
        <dbReference type="Pfam" id="PF13359"/>
    </source>
</evidence>
<evidence type="ECO:0000256" key="2">
    <source>
        <dbReference type="ARBA" id="ARBA00022723"/>
    </source>
</evidence>
<dbReference type="Proteomes" id="UP000246991">
    <property type="component" value="Unassembled WGS sequence"/>
</dbReference>
<name>A0A317SJC4_9PEZI</name>
<evidence type="ECO:0000313" key="5">
    <source>
        <dbReference type="Proteomes" id="UP000246991"/>
    </source>
</evidence>
<accession>A0A317SJC4</accession>
<evidence type="ECO:0000256" key="1">
    <source>
        <dbReference type="ARBA" id="ARBA00001968"/>
    </source>
</evidence>
<organism evidence="4 5">
    <name type="scientific">Tuber magnatum</name>
    <name type="common">white Piedmont truffle</name>
    <dbReference type="NCBI Taxonomy" id="42249"/>
    <lineage>
        <taxon>Eukaryota</taxon>
        <taxon>Fungi</taxon>
        <taxon>Dikarya</taxon>
        <taxon>Ascomycota</taxon>
        <taxon>Pezizomycotina</taxon>
        <taxon>Pezizomycetes</taxon>
        <taxon>Pezizales</taxon>
        <taxon>Tuberaceae</taxon>
        <taxon>Tuber</taxon>
    </lineage>
</organism>
<sequence>MLLARLAYPNHLCDLALKFGWQAERVSRIGTATQTIIHNKWNHLLVWDVQRLTPARLAKYALTIEQKGAPIGTIWGFIDGTIRAIARPTQRQRTCYNGWKRKHCLKYHAIVTPDGLISHLFGSVDGRRNDAFLWQKSNLPNILQQHAHGPDGTSLQLYGDPVYSVNRFILSPYQGAHVTENQKKNAIGLCLVYALWLSGPLKRW</sequence>
<keyword evidence="5" id="KW-1185">Reference proteome</keyword>
<reference evidence="4 5" key="1">
    <citation type="submission" date="2018-03" db="EMBL/GenBank/DDBJ databases">
        <title>Genomes of Pezizomycetes fungi and the evolution of truffles.</title>
        <authorList>
            <person name="Murat C."/>
            <person name="Payen T."/>
            <person name="Noel B."/>
            <person name="Kuo A."/>
            <person name="Martin F.M."/>
        </authorList>
    </citation>
    <scope>NUCLEOTIDE SEQUENCE [LARGE SCALE GENOMIC DNA]</scope>
    <source>
        <strain evidence="4">091103-1</strain>
    </source>
</reference>
<dbReference type="InterPro" id="IPR027806">
    <property type="entry name" value="HARBI1_dom"/>
</dbReference>
<feature type="domain" description="DDE Tnp4" evidence="3">
    <location>
        <begin position="78"/>
        <end position="184"/>
    </location>
</feature>
<protein>
    <recommendedName>
        <fullName evidence="3">DDE Tnp4 domain-containing protein</fullName>
    </recommendedName>
</protein>
<proteinExistence type="predicted"/>
<comment type="caution">
    <text evidence="4">The sequence shown here is derived from an EMBL/GenBank/DDBJ whole genome shotgun (WGS) entry which is preliminary data.</text>
</comment>
<dbReference type="STRING" id="42249.A0A317SJC4"/>
<gene>
    <name evidence="4" type="ORF">C7212DRAFT_216901</name>
</gene>
<keyword evidence="2" id="KW-0479">Metal-binding</keyword>
<dbReference type="GO" id="GO:0046872">
    <property type="term" value="F:metal ion binding"/>
    <property type="evidence" value="ECO:0007669"/>
    <property type="project" value="UniProtKB-KW"/>
</dbReference>
<dbReference type="EMBL" id="PYWC01000076">
    <property type="protein sequence ID" value="PWW73650.1"/>
    <property type="molecule type" value="Genomic_DNA"/>
</dbReference>
<dbReference type="AlphaFoldDB" id="A0A317SJC4"/>
<comment type="cofactor">
    <cofactor evidence="1">
        <name>a divalent metal cation</name>
        <dbReference type="ChEBI" id="CHEBI:60240"/>
    </cofactor>
</comment>